<reference evidence="4" key="1">
    <citation type="journal article" date="2006" name="PLoS Biol.">
        <title>Macronuclear genome sequence of the ciliate Tetrahymena thermophila, a model eukaryote.</title>
        <authorList>
            <person name="Eisen J.A."/>
            <person name="Coyne R.S."/>
            <person name="Wu M."/>
            <person name="Wu D."/>
            <person name="Thiagarajan M."/>
            <person name="Wortman J.R."/>
            <person name="Badger J.H."/>
            <person name="Ren Q."/>
            <person name="Amedeo P."/>
            <person name="Jones K.M."/>
            <person name="Tallon L.J."/>
            <person name="Delcher A.L."/>
            <person name="Salzberg S.L."/>
            <person name="Silva J.C."/>
            <person name="Haas B.J."/>
            <person name="Majoros W.H."/>
            <person name="Farzad M."/>
            <person name="Carlton J.M."/>
            <person name="Smith R.K. Jr."/>
            <person name="Garg J."/>
            <person name="Pearlman R.E."/>
            <person name="Karrer K.M."/>
            <person name="Sun L."/>
            <person name="Manning G."/>
            <person name="Elde N.C."/>
            <person name="Turkewitz A.P."/>
            <person name="Asai D.J."/>
            <person name="Wilkes D.E."/>
            <person name="Wang Y."/>
            <person name="Cai H."/>
            <person name="Collins K."/>
            <person name="Stewart B.A."/>
            <person name="Lee S.R."/>
            <person name="Wilamowska K."/>
            <person name="Weinberg Z."/>
            <person name="Ruzzo W.L."/>
            <person name="Wloga D."/>
            <person name="Gaertig J."/>
            <person name="Frankel J."/>
            <person name="Tsao C.-C."/>
            <person name="Gorovsky M.A."/>
            <person name="Keeling P.J."/>
            <person name="Waller R.F."/>
            <person name="Patron N.J."/>
            <person name="Cherry J.M."/>
            <person name="Stover N.A."/>
            <person name="Krieger C.J."/>
            <person name="del Toro C."/>
            <person name="Ryder H.F."/>
            <person name="Williamson S.C."/>
            <person name="Barbeau R.A."/>
            <person name="Hamilton E.P."/>
            <person name="Orias E."/>
        </authorList>
    </citation>
    <scope>NUCLEOTIDE SEQUENCE [LARGE SCALE GENOMIC DNA]</scope>
    <source>
        <strain evidence="4">SB210</strain>
    </source>
</reference>
<feature type="coiled-coil region" evidence="1">
    <location>
        <begin position="164"/>
        <end position="191"/>
    </location>
</feature>
<dbReference type="AlphaFoldDB" id="Q23UA6"/>
<evidence type="ECO:0000256" key="2">
    <source>
        <dbReference type="SAM" id="Phobius"/>
    </source>
</evidence>
<feature type="coiled-coil region" evidence="1">
    <location>
        <begin position="571"/>
        <end position="598"/>
    </location>
</feature>
<keyword evidence="2 3" id="KW-0812">Transmembrane</keyword>
<name>Q23UA6_TETTS</name>
<sequence length="769" mass="89080">MSLGQTNQILFTIKEDEGENISLIQLQNKNDSNSQSSQPFSEIDQTINDLQCCQSQGNLLIQDDDAYCQQMKVDKSAQTSDQLHKLTSSASIITTKKISPNQDPKKQTQICIADNSRVSLNIFTQVFNKIKQYTKNCIDLFMWERKYSSFGKYSFQFLFDGISIYFLNKKAQEFKSQLNECKKEEEIVKKNSEEINKDTQSLFIKSQIGENVLVKGKIINQLAIERINNIHINDQEQKKMSSFTIYGYSFSNLPAQFDQNLCFNQQDLPLNQPYKINLLAKLAATALSRYIYKSKLSLENGSFDSQIFYYFYGKKDFLTNGQLGLKISSIFKEFNFLQFKIDQKALILSILITYGISIYFAFKFVKNVFAIPKKIPQGTAFFKVTYTNYNKLYYISKISVKRLEMKKAVPQDNIQIIALINQPTMENKSQSNSEIEDKKNLNLQREAKYTLLNDVSNIDEEQKLLQSLNNPTLCQDNLSKASSQCDQSIELIASNLLDSKVTNQENQQNIQSQQLQSVNKYDSSEIVDTVKEYVNSFVDLFKWNREYDSFYQLYFQIGFDSLLAFYFYKNQKKLNKQRDNLKQEQKIVNDMAQRLQNDPLCLFHGSKLRENTLILIGNSESQKIEKNKRNQIFTLRTQNGYLDAEVDKDFKYLDNAFFFEAAKDMGLLTKLTASTISFVSGKLFKFKISFHTNKELITYYLFGKKDRLSDGSIGLCIKQQIQDLNLSHYQVAYLISILVASGFCLYFSAKIAKNIIYLAKKKKLFRKKK</sequence>
<dbReference type="GeneID" id="7827737"/>
<gene>
    <name evidence="3" type="ORF">TTHERM_00799190</name>
</gene>
<dbReference type="KEGG" id="tet:TTHERM_00799190"/>
<evidence type="ECO:0000313" key="3">
    <source>
        <dbReference type="EMBL" id="EAS00159.1"/>
    </source>
</evidence>
<proteinExistence type="predicted"/>
<protein>
    <submittedName>
        <fullName evidence="3">Transmembrane protein, putative</fullName>
    </submittedName>
</protein>
<feature type="transmembrane region" description="Helical" evidence="2">
    <location>
        <begin position="731"/>
        <end position="759"/>
    </location>
</feature>
<dbReference type="InParanoid" id="Q23UA6"/>
<keyword evidence="2" id="KW-1133">Transmembrane helix</keyword>
<keyword evidence="2" id="KW-0472">Membrane</keyword>
<evidence type="ECO:0000313" key="4">
    <source>
        <dbReference type="Proteomes" id="UP000009168"/>
    </source>
</evidence>
<accession>Q23UA6</accession>
<dbReference type="RefSeq" id="XP_001020404.1">
    <property type="nucleotide sequence ID" value="XM_001020404.1"/>
</dbReference>
<keyword evidence="4" id="KW-1185">Reference proteome</keyword>
<dbReference type="EMBL" id="GG662628">
    <property type="protein sequence ID" value="EAS00159.1"/>
    <property type="molecule type" value="Genomic_DNA"/>
</dbReference>
<evidence type="ECO:0000256" key="1">
    <source>
        <dbReference type="SAM" id="Coils"/>
    </source>
</evidence>
<dbReference type="HOGENOM" id="CLU_363523_0_0_1"/>
<keyword evidence="1" id="KW-0175">Coiled coil</keyword>
<dbReference type="Proteomes" id="UP000009168">
    <property type="component" value="Unassembled WGS sequence"/>
</dbReference>
<organism evidence="3 4">
    <name type="scientific">Tetrahymena thermophila (strain SB210)</name>
    <dbReference type="NCBI Taxonomy" id="312017"/>
    <lineage>
        <taxon>Eukaryota</taxon>
        <taxon>Sar</taxon>
        <taxon>Alveolata</taxon>
        <taxon>Ciliophora</taxon>
        <taxon>Intramacronucleata</taxon>
        <taxon>Oligohymenophorea</taxon>
        <taxon>Hymenostomatida</taxon>
        <taxon>Tetrahymenina</taxon>
        <taxon>Tetrahymenidae</taxon>
        <taxon>Tetrahymena</taxon>
    </lineage>
</organism>